<protein>
    <submittedName>
        <fullName evidence="2">Uncharacterized protein</fullName>
    </submittedName>
</protein>
<gene>
    <name evidence="2" type="ORF">L228DRAFT_250082</name>
</gene>
<feature type="region of interest" description="Disordered" evidence="1">
    <location>
        <begin position="142"/>
        <end position="174"/>
    </location>
</feature>
<evidence type="ECO:0000313" key="3">
    <source>
        <dbReference type="Proteomes" id="UP000076632"/>
    </source>
</evidence>
<accession>A0A165AFP1</accession>
<proteinExistence type="predicted"/>
<organism evidence="2 3">
    <name type="scientific">Xylona heveae (strain CBS 132557 / TC161)</name>
    <dbReference type="NCBI Taxonomy" id="1328760"/>
    <lineage>
        <taxon>Eukaryota</taxon>
        <taxon>Fungi</taxon>
        <taxon>Dikarya</taxon>
        <taxon>Ascomycota</taxon>
        <taxon>Pezizomycotina</taxon>
        <taxon>Xylonomycetes</taxon>
        <taxon>Xylonales</taxon>
        <taxon>Xylonaceae</taxon>
        <taxon>Xylona</taxon>
    </lineage>
</organism>
<dbReference type="InParanoid" id="A0A165AFP1"/>
<name>A0A165AFP1_XYLHT</name>
<keyword evidence="3" id="KW-1185">Reference proteome</keyword>
<dbReference type="AlphaFoldDB" id="A0A165AFP1"/>
<dbReference type="RefSeq" id="XP_018185954.1">
    <property type="nucleotide sequence ID" value="XM_018333241.1"/>
</dbReference>
<reference evidence="2 3" key="1">
    <citation type="journal article" date="2016" name="Fungal Biol.">
        <title>The genome of Xylona heveae provides a window into fungal endophytism.</title>
        <authorList>
            <person name="Gazis R."/>
            <person name="Kuo A."/>
            <person name="Riley R."/>
            <person name="LaButti K."/>
            <person name="Lipzen A."/>
            <person name="Lin J."/>
            <person name="Amirebrahimi M."/>
            <person name="Hesse C.N."/>
            <person name="Spatafora J.W."/>
            <person name="Henrissat B."/>
            <person name="Hainaut M."/>
            <person name="Grigoriev I.V."/>
            <person name="Hibbett D.S."/>
        </authorList>
    </citation>
    <scope>NUCLEOTIDE SEQUENCE [LARGE SCALE GENOMIC DNA]</scope>
    <source>
        <strain evidence="2 3">TC161</strain>
    </source>
</reference>
<sequence>MSTQLEKPVVCLGILSGHLAIRSRQSSQLTFSWPFLVLIPCFPNNSERGAPGDFAGLTSRPVHSFHDAYFLHSDGPKWSSISIHSTMSSRCRVSYLPSAVISVLFCCAVDLGINAVFLTRDGHCVLVWAHYKADSIQQEQSQQFITRHSPGDQSLERSVEAQQSCATKSSNNKS</sequence>
<dbReference type="EMBL" id="KV407463">
    <property type="protein sequence ID" value="KZF20399.1"/>
    <property type="molecule type" value="Genomic_DNA"/>
</dbReference>
<evidence type="ECO:0000256" key="1">
    <source>
        <dbReference type="SAM" id="MobiDB-lite"/>
    </source>
</evidence>
<evidence type="ECO:0000313" key="2">
    <source>
        <dbReference type="EMBL" id="KZF20399.1"/>
    </source>
</evidence>
<feature type="compositionally biased region" description="Polar residues" evidence="1">
    <location>
        <begin position="160"/>
        <end position="174"/>
    </location>
</feature>
<dbReference type="Proteomes" id="UP000076632">
    <property type="component" value="Unassembled WGS sequence"/>
</dbReference>
<dbReference type="GeneID" id="28898378"/>